<dbReference type="CDD" id="cd01610">
    <property type="entry name" value="PAP2_like"/>
    <property type="match status" value="1"/>
</dbReference>
<dbReference type="Proteomes" id="UP000675163">
    <property type="component" value="Unassembled WGS sequence"/>
</dbReference>
<dbReference type="RefSeq" id="WP_209704905.1">
    <property type="nucleotide sequence ID" value="NZ_JAFIDA010000001.1"/>
</dbReference>
<proteinExistence type="predicted"/>
<keyword evidence="4" id="KW-1185">Reference proteome</keyword>
<feature type="transmembrane region" description="Helical" evidence="1">
    <location>
        <begin position="106"/>
        <end position="127"/>
    </location>
</feature>
<dbReference type="Pfam" id="PF01569">
    <property type="entry name" value="PAP2"/>
    <property type="match status" value="1"/>
</dbReference>
<keyword evidence="1" id="KW-0472">Membrane</keyword>
<dbReference type="EMBL" id="JAFIDA010000001">
    <property type="protein sequence ID" value="MBP1325915.1"/>
    <property type="molecule type" value="Genomic_DNA"/>
</dbReference>
<reference evidence="3" key="1">
    <citation type="submission" date="2021-02" db="EMBL/GenBank/DDBJ databases">
        <title>Sequencing the genomes of 1000 actinobacteria strains.</title>
        <authorList>
            <person name="Klenk H.-P."/>
        </authorList>
    </citation>
    <scope>NUCLEOTIDE SEQUENCE</scope>
    <source>
        <strain evidence="3">DSM 22850</strain>
    </source>
</reference>
<keyword evidence="1" id="KW-0812">Transmembrane</keyword>
<organism evidence="3 4">
    <name type="scientific">Leucobacter exalbidus</name>
    <dbReference type="NCBI Taxonomy" id="662960"/>
    <lineage>
        <taxon>Bacteria</taxon>
        <taxon>Bacillati</taxon>
        <taxon>Actinomycetota</taxon>
        <taxon>Actinomycetes</taxon>
        <taxon>Micrococcales</taxon>
        <taxon>Microbacteriaceae</taxon>
        <taxon>Leucobacter</taxon>
    </lineage>
</organism>
<evidence type="ECO:0000256" key="1">
    <source>
        <dbReference type="SAM" id="Phobius"/>
    </source>
</evidence>
<feature type="transmembrane region" description="Helical" evidence="1">
    <location>
        <begin position="134"/>
        <end position="155"/>
    </location>
</feature>
<comment type="caution">
    <text evidence="3">The sequence shown here is derived from an EMBL/GenBank/DDBJ whole genome shotgun (WGS) entry which is preliminary data.</text>
</comment>
<gene>
    <name evidence="3" type="ORF">JOF28_001147</name>
</gene>
<evidence type="ECO:0000313" key="4">
    <source>
        <dbReference type="Proteomes" id="UP000675163"/>
    </source>
</evidence>
<dbReference type="InterPro" id="IPR036938">
    <property type="entry name" value="PAP2/HPO_sf"/>
</dbReference>
<feature type="transmembrane region" description="Helical" evidence="1">
    <location>
        <begin position="161"/>
        <end position="182"/>
    </location>
</feature>
<feature type="transmembrane region" description="Helical" evidence="1">
    <location>
        <begin position="236"/>
        <end position="257"/>
    </location>
</feature>
<feature type="transmembrane region" description="Helical" evidence="1">
    <location>
        <begin position="194"/>
        <end position="216"/>
    </location>
</feature>
<dbReference type="AlphaFoldDB" id="A0A940PMN9"/>
<dbReference type="SUPFAM" id="SSF48317">
    <property type="entry name" value="Acid phosphatase/Vanadium-dependent haloperoxidase"/>
    <property type="match status" value="1"/>
</dbReference>
<dbReference type="Gene3D" id="1.20.144.10">
    <property type="entry name" value="Phosphatidic acid phosphatase type 2/haloperoxidase"/>
    <property type="match status" value="1"/>
</dbReference>
<evidence type="ECO:0000313" key="3">
    <source>
        <dbReference type="EMBL" id="MBP1325915.1"/>
    </source>
</evidence>
<accession>A0A940PMN9</accession>
<dbReference type="InterPro" id="IPR000326">
    <property type="entry name" value="PAP2/HPO"/>
</dbReference>
<name>A0A940PMN9_9MICO</name>
<keyword evidence="1" id="KW-1133">Transmembrane helix</keyword>
<sequence>MAHVTHTIHKKSYTTVEPHDGRSGALPINNNVAGRCRWILSFVSLGLLALIYICAVLTPIGQALENAALRGAAGVIIGGQIITQILKRFILPRQPLVEVVGDYSGNSFPSGHTTIAITVLVAVLLVVPFRFRGIAMFLVIPWATGIGAYTITAKWHRFSDALGADMIALLLGSLAVLVLLRMGRIKPAKTRPKLRVIYAVAVSIAGVSALVLGAFLGASVGTMPLDTSIVEWNAYLAAHSLASGCSILTAIIFWASWRHLEAT</sequence>
<feature type="transmembrane region" description="Helical" evidence="1">
    <location>
        <begin position="38"/>
        <end position="60"/>
    </location>
</feature>
<feature type="domain" description="Phosphatidic acid phosphatase type 2/haloperoxidase" evidence="2">
    <location>
        <begin position="90"/>
        <end position="178"/>
    </location>
</feature>
<protein>
    <submittedName>
        <fullName evidence="3">Membrane-associated phospholipid phosphatase</fullName>
    </submittedName>
</protein>
<evidence type="ECO:0000259" key="2">
    <source>
        <dbReference type="Pfam" id="PF01569"/>
    </source>
</evidence>